<dbReference type="SUPFAM" id="SSF54160">
    <property type="entry name" value="Chromo domain-like"/>
    <property type="match status" value="1"/>
</dbReference>
<dbReference type="InterPro" id="IPR056924">
    <property type="entry name" value="SH3_Tf2-1"/>
</dbReference>
<dbReference type="GO" id="GO:0006338">
    <property type="term" value="P:chromatin remodeling"/>
    <property type="evidence" value="ECO:0007669"/>
    <property type="project" value="UniProtKB-ARBA"/>
</dbReference>
<feature type="domain" description="Chromo" evidence="1">
    <location>
        <begin position="101"/>
        <end position="148"/>
    </location>
</feature>
<dbReference type="OMA" id="LHHESIN"/>
<dbReference type="SMART" id="SM00298">
    <property type="entry name" value="CHROMO"/>
    <property type="match status" value="1"/>
</dbReference>
<reference evidence="2 3" key="1">
    <citation type="journal article" date="2012" name="Plant Cell">
        <title>Genome comparison of barley and maize smut fungi reveals targeted loss of RNA silencing components and species-specific presence of transposable elements.</title>
        <authorList>
            <person name="Laurie J.D."/>
            <person name="Ali S."/>
            <person name="Linning R."/>
            <person name="Mannhaupt G."/>
            <person name="Wong P."/>
            <person name="Gueldener U."/>
            <person name="Muensterkoetter M."/>
            <person name="Moore R."/>
            <person name="Kahmann R."/>
            <person name="Bakkeren G."/>
            <person name="Schirawski J."/>
        </authorList>
    </citation>
    <scope>NUCLEOTIDE SEQUENCE [LARGE SCALE GENOMIC DNA]</scope>
    <source>
        <strain evidence="3">Uh4875-4</strain>
    </source>
</reference>
<dbReference type="Pfam" id="PF00385">
    <property type="entry name" value="Chromo"/>
    <property type="match status" value="1"/>
</dbReference>
<gene>
    <name evidence="2" type="ORF">UHOR_12832</name>
</gene>
<dbReference type="InterPro" id="IPR023780">
    <property type="entry name" value="Chromo_domain"/>
</dbReference>
<dbReference type="CDD" id="cd00024">
    <property type="entry name" value="CD_CSD"/>
    <property type="match status" value="1"/>
</dbReference>
<dbReference type="PROSITE" id="PS50013">
    <property type="entry name" value="CHROMO_2"/>
    <property type="match status" value="1"/>
</dbReference>
<dbReference type="Proteomes" id="UP000006174">
    <property type="component" value="Unassembled WGS sequence"/>
</dbReference>
<dbReference type="STRING" id="1128400.I2FMJ3"/>
<comment type="caution">
    <text evidence="2">The sequence shown here is derived from an EMBL/GenBank/DDBJ whole genome shotgun (WGS) entry which is preliminary data.</text>
</comment>
<organism evidence="2 3">
    <name type="scientific">Ustilago hordei</name>
    <name type="common">Barley covered smut fungus</name>
    <dbReference type="NCBI Taxonomy" id="120017"/>
    <lineage>
        <taxon>Eukaryota</taxon>
        <taxon>Fungi</taxon>
        <taxon>Dikarya</taxon>
        <taxon>Basidiomycota</taxon>
        <taxon>Ustilaginomycotina</taxon>
        <taxon>Ustilaginomycetes</taxon>
        <taxon>Ustilaginales</taxon>
        <taxon>Ustilaginaceae</taxon>
        <taxon>Ustilago</taxon>
    </lineage>
</organism>
<keyword evidence="3" id="KW-1185">Reference proteome</keyword>
<sequence>MVEQYNQKHKDIEFKVSDMVYINRWNWKMRCPMLKLDTRFAGPYPVQERVGHQAYRITLPANLRVHDVFHVSMLELAKMSSLPQQLEQPVVPSLPYEDLEFEVEALIGKCTCNRMTEYKVLWRGYPEEAASWEPVSNLNCPDLIREYEVLAGG</sequence>
<dbReference type="Gene3D" id="2.40.50.40">
    <property type="match status" value="1"/>
</dbReference>
<dbReference type="eggNOG" id="KOG0017">
    <property type="taxonomic scope" value="Eukaryota"/>
</dbReference>
<dbReference type="OrthoDB" id="2553898at2759"/>
<name>I2FMJ3_USTHO</name>
<dbReference type="HOGENOM" id="CLU_000384_6_4_1"/>
<protein>
    <recommendedName>
        <fullName evidence="1">Chromo domain-containing protein</fullName>
    </recommendedName>
</protein>
<accession>I2FMJ3</accession>
<dbReference type="AlphaFoldDB" id="I2FMJ3"/>
<dbReference type="EMBL" id="CAGI01000095">
    <property type="protein sequence ID" value="CCF48136.1"/>
    <property type="molecule type" value="Genomic_DNA"/>
</dbReference>
<evidence type="ECO:0000313" key="2">
    <source>
        <dbReference type="EMBL" id="CCF48136.1"/>
    </source>
</evidence>
<dbReference type="PANTHER" id="PTHR46148:SF44">
    <property type="entry name" value="GAG-POL POLYPROTEIN"/>
    <property type="match status" value="1"/>
</dbReference>
<dbReference type="PANTHER" id="PTHR46148">
    <property type="entry name" value="CHROMO DOMAIN-CONTAINING PROTEIN"/>
    <property type="match status" value="1"/>
</dbReference>
<dbReference type="Pfam" id="PF24626">
    <property type="entry name" value="SH3_Tf2-1"/>
    <property type="match status" value="1"/>
</dbReference>
<dbReference type="InterPro" id="IPR000953">
    <property type="entry name" value="Chromo/chromo_shadow_dom"/>
</dbReference>
<evidence type="ECO:0000313" key="3">
    <source>
        <dbReference type="Proteomes" id="UP000006174"/>
    </source>
</evidence>
<evidence type="ECO:0000259" key="1">
    <source>
        <dbReference type="PROSITE" id="PS50013"/>
    </source>
</evidence>
<proteinExistence type="predicted"/>
<dbReference type="InterPro" id="IPR016197">
    <property type="entry name" value="Chromo-like_dom_sf"/>
</dbReference>